<dbReference type="FunFam" id="3.40.30.10:FF:000011">
    <property type="entry name" value="Peroxiredoxin PRX1"/>
    <property type="match status" value="1"/>
</dbReference>
<keyword evidence="3" id="KW-0049">Antioxidant</keyword>
<dbReference type="Gene3D" id="3.30.1020.10">
    <property type="entry name" value="Antioxidant, Horf6, Chain A, domain2"/>
    <property type="match status" value="1"/>
</dbReference>
<evidence type="ECO:0000256" key="2">
    <source>
        <dbReference type="ARBA" id="ARBA00022559"/>
    </source>
</evidence>
<dbReference type="OrthoDB" id="9812811at2"/>
<evidence type="ECO:0000313" key="10">
    <source>
        <dbReference type="Proteomes" id="UP000198901"/>
    </source>
</evidence>
<dbReference type="InterPro" id="IPR019479">
    <property type="entry name" value="Peroxiredoxin_C"/>
</dbReference>
<comment type="similarity">
    <text evidence="1">Belongs to the peroxiredoxin family. AhpC/Prx1 subfamily.</text>
</comment>
<dbReference type="PANTHER" id="PTHR43503">
    <property type="entry name" value="MCG48959-RELATED"/>
    <property type="match status" value="1"/>
</dbReference>
<dbReference type="Pfam" id="PF10417">
    <property type="entry name" value="1-cysPrx_C"/>
    <property type="match status" value="1"/>
</dbReference>
<evidence type="ECO:0000259" key="8">
    <source>
        <dbReference type="PROSITE" id="PS51352"/>
    </source>
</evidence>
<dbReference type="Proteomes" id="UP000198901">
    <property type="component" value="Unassembled WGS sequence"/>
</dbReference>
<evidence type="ECO:0000256" key="1">
    <source>
        <dbReference type="ARBA" id="ARBA00009796"/>
    </source>
</evidence>
<keyword evidence="4" id="KW-0560">Oxidoreductase</keyword>
<dbReference type="GO" id="GO:0005829">
    <property type="term" value="C:cytosol"/>
    <property type="evidence" value="ECO:0007669"/>
    <property type="project" value="TreeGrafter"/>
</dbReference>
<keyword evidence="2" id="KW-0575">Peroxidase</keyword>
<dbReference type="GO" id="GO:0051920">
    <property type="term" value="F:peroxiredoxin activity"/>
    <property type="evidence" value="ECO:0007669"/>
    <property type="project" value="InterPro"/>
</dbReference>
<dbReference type="InterPro" id="IPR024706">
    <property type="entry name" value="Peroxiredoxin_AhpC-typ"/>
</dbReference>
<dbReference type="RefSeq" id="WP_093205310.1">
    <property type="nucleotide sequence ID" value="NZ_FNGS01000006.1"/>
</dbReference>
<evidence type="ECO:0000256" key="7">
    <source>
        <dbReference type="PIRSR" id="PIRSR000239-1"/>
    </source>
</evidence>
<dbReference type="STRING" id="563176.SAMN04488090_3588"/>
<comment type="similarity">
    <text evidence="6">Belongs to the peroxiredoxin family. Prx6 subfamily.</text>
</comment>
<dbReference type="Pfam" id="PF00578">
    <property type="entry name" value="AhpC-TSA"/>
    <property type="match status" value="1"/>
</dbReference>
<dbReference type="PROSITE" id="PS51352">
    <property type="entry name" value="THIOREDOXIN_2"/>
    <property type="match status" value="1"/>
</dbReference>
<sequence>MSLRLGDIAPDFSADTTQGPIHFHEWLGNSWGLLFSHPADFTPVCTTELGKTALLKGDFERRGVKVIAISVDDLDSHNRWTPDIKDVTGTEVNFPIIADPERKVAELYDMIHPNASEKATVRSVFIIGPDKKIKLTLTYPASTGRNFTELLRVVDSLQLTANYQVATPADWKDGDDVIVTPAVPNEALAEKFPKGVTHVKPYLRVTPQPNK</sequence>
<dbReference type="InterPro" id="IPR013766">
    <property type="entry name" value="Thioredoxin_domain"/>
</dbReference>
<evidence type="ECO:0000256" key="4">
    <source>
        <dbReference type="ARBA" id="ARBA00023002"/>
    </source>
</evidence>
<dbReference type="EMBL" id="FNGS01000006">
    <property type="protein sequence ID" value="SDM47953.1"/>
    <property type="molecule type" value="Genomic_DNA"/>
</dbReference>
<dbReference type="AlphaFoldDB" id="A0A1G9TJX3"/>
<name>A0A1G9TJX3_9BACT</name>
<dbReference type="PIRSF" id="PIRSF000239">
    <property type="entry name" value="AHPC"/>
    <property type="match status" value="1"/>
</dbReference>
<keyword evidence="5" id="KW-0676">Redox-active center</keyword>
<reference evidence="9 10" key="1">
    <citation type="submission" date="2016-10" db="EMBL/GenBank/DDBJ databases">
        <authorList>
            <person name="de Groot N.N."/>
        </authorList>
    </citation>
    <scope>NUCLEOTIDE SEQUENCE [LARGE SCALE GENOMIC DNA]</scope>
    <source>
        <strain evidence="9 10">DSM 21668</strain>
    </source>
</reference>
<proteinExistence type="inferred from homology"/>
<dbReference type="SUPFAM" id="SSF52833">
    <property type="entry name" value="Thioredoxin-like"/>
    <property type="match status" value="1"/>
</dbReference>
<evidence type="ECO:0000256" key="3">
    <source>
        <dbReference type="ARBA" id="ARBA00022862"/>
    </source>
</evidence>
<dbReference type="InterPro" id="IPR045020">
    <property type="entry name" value="PRX_1cys"/>
</dbReference>
<feature type="active site" description="Cysteine sulfenic acid (-SOH) intermediate; for peroxidase activity" evidence="7">
    <location>
        <position position="45"/>
    </location>
</feature>
<dbReference type="GO" id="GO:0045454">
    <property type="term" value="P:cell redox homeostasis"/>
    <property type="evidence" value="ECO:0007669"/>
    <property type="project" value="TreeGrafter"/>
</dbReference>
<dbReference type="InterPro" id="IPR036249">
    <property type="entry name" value="Thioredoxin-like_sf"/>
</dbReference>
<protein>
    <submittedName>
        <fullName evidence="9">Alkyl hydroperoxide reductase subunit AhpC (Peroxiredoxin)</fullName>
    </submittedName>
</protein>
<keyword evidence="10" id="KW-1185">Reference proteome</keyword>
<organism evidence="9 10">
    <name type="scientific">Siphonobacter aquaeclarae</name>
    <dbReference type="NCBI Taxonomy" id="563176"/>
    <lineage>
        <taxon>Bacteria</taxon>
        <taxon>Pseudomonadati</taxon>
        <taxon>Bacteroidota</taxon>
        <taxon>Cytophagia</taxon>
        <taxon>Cytophagales</taxon>
        <taxon>Cytophagaceae</taxon>
        <taxon>Siphonobacter</taxon>
    </lineage>
</organism>
<evidence type="ECO:0000256" key="6">
    <source>
        <dbReference type="ARBA" id="ARBA00025719"/>
    </source>
</evidence>
<dbReference type="Gene3D" id="3.40.30.10">
    <property type="entry name" value="Glutaredoxin"/>
    <property type="match status" value="1"/>
</dbReference>
<dbReference type="CDD" id="cd03016">
    <property type="entry name" value="PRX_1cys"/>
    <property type="match status" value="1"/>
</dbReference>
<gene>
    <name evidence="9" type="ORF">SAMN04488090_3588</name>
</gene>
<dbReference type="FunFam" id="3.30.1020.10:FF:000001">
    <property type="entry name" value="1-Cys peroxiredoxin"/>
    <property type="match status" value="1"/>
</dbReference>
<evidence type="ECO:0000256" key="5">
    <source>
        <dbReference type="ARBA" id="ARBA00023284"/>
    </source>
</evidence>
<dbReference type="InterPro" id="IPR000866">
    <property type="entry name" value="AhpC/TSA"/>
</dbReference>
<evidence type="ECO:0000313" key="9">
    <source>
        <dbReference type="EMBL" id="SDM47953.1"/>
    </source>
</evidence>
<dbReference type="PANTHER" id="PTHR43503:SF4">
    <property type="entry name" value="PEROXIREDOXIN-6"/>
    <property type="match status" value="1"/>
</dbReference>
<feature type="domain" description="Thioredoxin" evidence="8">
    <location>
        <begin position="3"/>
        <end position="159"/>
    </location>
</feature>
<accession>A0A1G9TJX3</accession>